<reference evidence="1 2" key="1">
    <citation type="submission" date="2017-11" db="EMBL/GenBank/DDBJ databases">
        <title>De novo assembly and phasing of dikaryotic genomes from two isolates of Puccinia coronata f. sp. avenae, the causal agent of oat crown rust.</title>
        <authorList>
            <person name="Miller M.E."/>
            <person name="Zhang Y."/>
            <person name="Omidvar V."/>
            <person name="Sperschneider J."/>
            <person name="Schwessinger B."/>
            <person name="Raley C."/>
            <person name="Palmer J.M."/>
            <person name="Garnica D."/>
            <person name="Upadhyaya N."/>
            <person name="Rathjen J."/>
            <person name="Taylor J.M."/>
            <person name="Park R.F."/>
            <person name="Dodds P.N."/>
            <person name="Hirsch C.D."/>
            <person name="Kianian S.F."/>
            <person name="Figueroa M."/>
        </authorList>
    </citation>
    <scope>NUCLEOTIDE SEQUENCE [LARGE SCALE GENOMIC DNA]</scope>
    <source>
        <strain evidence="1">12SD80</strain>
    </source>
</reference>
<proteinExistence type="predicted"/>
<organism evidence="1 2">
    <name type="scientific">Puccinia coronata f. sp. avenae</name>
    <dbReference type="NCBI Taxonomy" id="200324"/>
    <lineage>
        <taxon>Eukaryota</taxon>
        <taxon>Fungi</taxon>
        <taxon>Dikarya</taxon>
        <taxon>Basidiomycota</taxon>
        <taxon>Pucciniomycotina</taxon>
        <taxon>Pucciniomycetes</taxon>
        <taxon>Pucciniales</taxon>
        <taxon>Pucciniaceae</taxon>
        <taxon>Puccinia</taxon>
    </lineage>
</organism>
<dbReference type="AlphaFoldDB" id="A0A2N5SPC6"/>
<evidence type="ECO:0000313" key="2">
    <source>
        <dbReference type="Proteomes" id="UP000235392"/>
    </source>
</evidence>
<accession>A0A2N5SPC6</accession>
<dbReference type="Proteomes" id="UP000235392">
    <property type="component" value="Unassembled WGS sequence"/>
</dbReference>
<evidence type="ECO:0000313" key="1">
    <source>
        <dbReference type="EMBL" id="PLW15086.1"/>
    </source>
</evidence>
<comment type="caution">
    <text evidence="1">The sequence shown here is derived from an EMBL/GenBank/DDBJ whole genome shotgun (WGS) entry which is preliminary data.</text>
</comment>
<sequence length="159" mass="17118">MSFPPLHQAPPAQDPNAMEIDAATPTVPFTHMGSLECPNQGVTRKQRKAFVSKHCSNPGASVLAVDIAPSPVDLVIQPLTYKASPALVHNPLELAANYAANQVNPDAPFLGNYQGFNKVYEEFDAVRCAIKEVPLATVHIRLDCSKKDCLLVPASWGGE</sequence>
<protein>
    <submittedName>
        <fullName evidence="1">Uncharacterized protein</fullName>
    </submittedName>
</protein>
<dbReference type="EMBL" id="PGCI01000806">
    <property type="protein sequence ID" value="PLW15086.1"/>
    <property type="molecule type" value="Genomic_DNA"/>
</dbReference>
<name>A0A2N5SPC6_9BASI</name>
<gene>
    <name evidence="1" type="ORF">PCASD_21518</name>
</gene>